<dbReference type="PROSITE" id="PS51886">
    <property type="entry name" value="TLDC"/>
    <property type="match status" value="1"/>
</dbReference>
<accession>A0A8J8SZE9</accession>
<sequence>MQQNQYKMEQEFNQSSEEEKSKYRLGRINNKYLIIQIMCWSDSLDVCVPIFTKSCKIYKSLYYENGMSFMLYGYCRELLLILREPESLIKTFKDINLIRKGLKGKLFILKKLYDSRKDGDQPKDFHEKCDEFSHTICVLRTNYNQLIGGYTSQTWKNALGQKYKTDFAAFLFSLTKKSLHPIKPGQEDKAICNTHKLSQICLFGEGDLFVLGRLQYSSLGKSYLLPNGIKQDSKQAESYLGGSNLFDFTALQTYQVIFL</sequence>
<name>A0A8J8SZE9_HALGN</name>
<dbReference type="AlphaFoldDB" id="A0A8J8SZE9"/>
<keyword evidence="3" id="KW-1185">Reference proteome</keyword>
<evidence type="ECO:0000313" key="2">
    <source>
        <dbReference type="EMBL" id="TNV75906.1"/>
    </source>
</evidence>
<gene>
    <name evidence="2" type="ORF">FGO68_gene12641</name>
</gene>
<evidence type="ECO:0000259" key="1">
    <source>
        <dbReference type="PROSITE" id="PS51886"/>
    </source>
</evidence>
<reference evidence="2" key="1">
    <citation type="submission" date="2019-06" db="EMBL/GenBank/DDBJ databases">
        <authorList>
            <person name="Zheng W."/>
        </authorList>
    </citation>
    <scope>NUCLEOTIDE SEQUENCE</scope>
    <source>
        <strain evidence="2">QDHG01</strain>
    </source>
</reference>
<dbReference type="InterPro" id="IPR006571">
    <property type="entry name" value="TLDc_dom"/>
</dbReference>
<feature type="domain" description="TLDc" evidence="1">
    <location>
        <begin position="87"/>
        <end position="259"/>
    </location>
</feature>
<dbReference type="Proteomes" id="UP000785679">
    <property type="component" value="Unassembled WGS sequence"/>
</dbReference>
<organism evidence="2 3">
    <name type="scientific">Halteria grandinella</name>
    <dbReference type="NCBI Taxonomy" id="5974"/>
    <lineage>
        <taxon>Eukaryota</taxon>
        <taxon>Sar</taxon>
        <taxon>Alveolata</taxon>
        <taxon>Ciliophora</taxon>
        <taxon>Intramacronucleata</taxon>
        <taxon>Spirotrichea</taxon>
        <taxon>Stichotrichia</taxon>
        <taxon>Sporadotrichida</taxon>
        <taxon>Halteriidae</taxon>
        <taxon>Halteria</taxon>
    </lineage>
</organism>
<protein>
    <recommendedName>
        <fullName evidence="1">TLDc domain-containing protein</fullName>
    </recommendedName>
</protein>
<dbReference type="EMBL" id="RRYP01014568">
    <property type="protein sequence ID" value="TNV75906.1"/>
    <property type="molecule type" value="Genomic_DNA"/>
</dbReference>
<dbReference type="Pfam" id="PF07534">
    <property type="entry name" value="TLD"/>
    <property type="match status" value="1"/>
</dbReference>
<proteinExistence type="predicted"/>
<comment type="caution">
    <text evidence="2">The sequence shown here is derived from an EMBL/GenBank/DDBJ whole genome shotgun (WGS) entry which is preliminary data.</text>
</comment>
<evidence type="ECO:0000313" key="3">
    <source>
        <dbReference type="Proteomes" id="UP000785679"/>
    </source>
</evidence>